<keyword evidence="3 8" id="KW-0812">Transmembrane</keyword>
<keyword evidence="7" id="KW-0407">Ion channel</keyword>
<feature type="transmembrane region" description="Helical" evidence="8">
    <location>
        <begin position="549"/>
        <end position="567"/>
    </location>
</feature>
<dbReference type="Gene3D" id="1.10.287.630">
    <property type="entry name" value="Helix hairpin bin"/>
    <property type="match status" value="1"/>
</dbReference>
<accession>A0A3M6UEL9</accession>
<dbReference type="GO" id="GO:0005221">
    <property type="term" value="F:intracellularly cyclic nucleotide-activated monoatomic cation channel activity"/>
    <property type="evidence" value="ECO:0007669"/>
    <property type="project" value="InterPro"/>
</dbReference>
<evidence type="ECO:0000313" key="10">
    <source>
        <dbReference type="EMBL" id="RMX52130.1"/>
    </source>
</evidence>
<keyword evidence="7" id="KW-1071">Ligand-gated ion channel</keyword>
<evidence type="ECO:0000256" key="3">
    <source>
        <dbReference type="ARBA" id="ARBA00022692"/>
    </source>
</evidence>
<dbReference type="Gene3D" id="1.10.287.70">
    <property type="match status" value="2"/>
</dbReference>
<protein>
    <recommendedName>
        <fullName evidence="9">Cyclic nucleotide-binding domain-containing protein</fullName>
    </recommendedName>
</protein>
<keyword evidence="6 8" id="KW-0472">Membrane</keyword>
<dbReference type="GO" id="GO:0005249">
    <property type="term" value="F:voltage-gated potassium channel activity"/>
    <property type="evidence" value="ECO:0007669"/>
    <property type="project" value="TreeGrafter"/>
</dbReference>
<evidence type="ECO:0000256" key="8">
    <source>
        <dbReference type="SAM" id="Phobius"/>
    </source>
</evidence>
<feature type="domain" description="Cyclic nucleotide-binding" evidence="9">
    <location>
        <begin position="326"/>
        <end position="447"/>
    </location>
</feature>
<dbReference type="InterPro" id="IPR005821">
    <property type="entry name" value="Ion_trans_dom"/>
</dbReference>
<dbReference type="InterPro" id="IPR014710">
    <property type="entry name" value="RmlC-like_jellyroll"/>
</dbReference>
<keyword evidence="2" id="KW-0813">Transport</keyword>
<evidence type="ECO:0000256" key="6">
    <source>
        <dbReference type="ARBA" id="ARBA00023136"/>
    </source>
</evidence>
<dbReference type="Gene3D" id="2.60.120.10">
    <property type="entry name" value="Jelly Rolls"/>
    <property type="match status" value="1"/>
</dbReference>
<reference evidence="10 11" key="1">
    <citation type="journal article" date="2018" name="Sci. Rep.">
        <title>Comparative analysis of the Pocillopora damicornis genome highlights role of immune system in coral evolution.</title>
        <authorList>
            <person name="Cunning R."/>
            <person name="Bay R.A."/>
            <person name="Gillette P."/>
            <person name="Baker A.C."/>
            <person name="Traylor-Knowles N."/>
        </authorList>
    </citation>
    <scope>NUCLEOTIDE SEQUENCE [LARGE SCALE GENOMIC DNA]</scope>
    <source>
        <strain evidence="10">RSMAS</strain>
        <tissue evidence="10">Whole animal</tissue>
    </source>
</reference>
<keyword evidence="5" id="KW-0406">Ion transport</keyword>
<dbReference type="Proteomes" id="UP000275408">
    <property type="component" value="Unassembled WGS sequence"/>
</dbReference>
<dbReference type="Pfam" id="PF07885">
    <property type="entry name" value="Ion_trans_2"/>
    <property type="match status" value="1"/>
</dbReference>
<sequence length="599" mass="68245">MSSAKDDKVQVTFRGVSLANEDFNFVPQPYFAVNPRTTSYRLWEAVSAICIFLTCLLVPYQASFESRDATLWVFVYIFDVLFLADVLLKFRVGYFNKGTLVTDKSSVSRRYLRTKFVPDLLTLIPLDLLVFGVQTHLEWHQFLTLVRLNRILRVYRLASFFGARENELGTNTALIRALKYAAIGIGFVNVGKRYVLSLYWATATATSTGYGDLHAATIGEKWFSIFAMLTGIGLFFGFILGGMASMLTNLDSRRMRYTHHFDVIKDHMRDMKISSDIRSRVLAYYAYLWTHNRGENGDGMFSDLPLTFQAELSLSINKKVLEKAPLFRGLNPGFRRMLSLVIRPVFYMPNQIIANKGDIGHHMFYIHRGRAEVSSFILCENENEVLVTLKEGKLFGEVSMVYNLPRATSVRAASPCVVFLLDRVDLNRVLRHYPAVAEQLYLTLEHRCDLNNIGTLGMEAGSNKDEFLEMENGKAEAWLRQSADFKEDTSSKESLHALGYGEGVGSKALMSFTYLLDAVLVADFIMRFNMASGTTTEIEDVRKSYRRSLLFWIDLLAILPIEIFALSQDDHHKIWHSLAFLRLNRLIKAVRSSSDDDED</sequence>
<dbReference type="InterPro" id="IPR000595">
    <property type="entry name" value="cNMP-bd_dom"/>
</dbReference>
<evidence type="ECO:0000256" key="7">
    <source>
        <dbReference type="ARBA" id="ARBA00023286"/>
    </source>
</evidence>
<evidence type="ECO:0000256" key="2">
    <source>
        <dbReference type="ARBA" id="ARBA00022448"/>
    </source>
</evidence>
<dbReference type="PANTHER" id="PTHR45638">
    <property type="entry name" value="CYCLIC NUCLEOTIDE-GATED CATION CHANNEL SUBUNIT A"/>
    <property type="match status" value="1"/>
</dbReference>
<dbReference type="SUPFAM" id="SSF51206">
    <property type="entry name" value="cAMP-binding domain-like"/>
    <property type="match status" value="1"/>
</dbReference>
<keyword evidence="11" id="KW-1185">Reference proteome</keyword>
<organism evidence="10 11">
    <name type="scientific">Pocillopora damicornis</name>
    <name type="common">Cauliflower coral</name>
    <name type="synonym">Millepora damicornis</name>
    <dbReference type="NCBI Taxonomy" id="46731"/>
    <lineage>
        <taxon>Eukaryota</taxon>
        <taxon>Metazoa</taxon>
        <taxon>Cnidaria</taxon>
        <taxon>Anthozoa</taxon>
        <taxon>Hexacorallia</taxon>
        <taxon>Scleractinia</taxon>
        <taxon>Astrocoeniina</taxon>
        <taxon>Pocilloporidae</taxon>
        <taxon>Pocillopora</taxon>
    </lineage>
</organism>
<dbReference type="Pfam" id="PF00520">
    <property type="entry name" value="Ion_trans"/>
    <property type="match status" value="2"/>
</dbReference>
<keyword evidence="4 8" id="KW-1133">Transmembrane helix</keyword>
<proteinExistence type="predicted"/>
<comment type="caution">
    <text evidence="10">The sequence shown here is derived from an EMBL/GenBank/DDBJ whole genome shotgun (WGS) entry which is preliminary data.</text>
</comment>
<dbReference type="SUPFAM" id="SSF81324">
    <property type="entry name" value="Voltage-gated potassium channels"/>
    <property type="match status" value="2"/>
</dbReference>
<feature type="transmembrane region" description="Helical" evidence="8">
    <location>
        <begin position="69"/>
        <end position="88"/>
    </location>
</feature>
<dbReference type="EMBL" id="RCHS01001698">
    <property type="protein sequence ID" value="RMX52130.1"/>
    <property type="molecule type" value="Genomic_DNA"/>
</dbReference>
<evidence type="ECO:0000256" key="5">
    <source>
        <dbReference type="ARBA" id="ARBA00023065"/>
    </source>
</evidence>
<dbReference type="InterPro" id="IPR013099">
    <property type="entry name" value="K_chnl_dom"/>
</dbReference>
<dbReference type="CDD" id="cd00038">
    <property type="entry name" value="CAP_ED"/>
    <property type="match status" value="1"/>
</dbReference>
<dbReference type="PROSITE" id="PS50042">
    <property type="entry name" value="CNMP_BINDING_3"/>
    <property type="match status" value="1"/>
</dbReference>
<dbReference type="GO" id="GO:0044877">
    <property type="term" value="F:protein-containing complex binding"/>
    <property type="evidence" value="ECO:0007669"/>
    <property type="project" value="TreeGrafter"/>
</dbReference>
<dbReference type="InterPro" id="IPR018490">
    <property type="entry name" value="cNMP-bd_dom_sf"/>
</dbReference>
<dbReference type="SMART" id="SM00100">
    <property type="entry name" value="cNMP"/>
    <property type="match status" value="1"/>
</dbReference>
<dbReference type="OrthoDB" id="415460at2759"/>
<comment type="subcellular location">
    <subcellularLocation>
        <location evidence="1">Membrane</location>
        <topology evidence="1">Multi-pass membrane protein</topology>
    </subcellularLocation>
</comment>
<name>A0A3M6UEL9_POCDA</name>
<evidence type="ECO:0000256" key="4">
    <source>
        <dbReference type="ARBA" id="ARBA00022989"/>
    </source>
</evidence>
<evidence type="ECO:0000313" key="11">
    <source>
        <dbReference type="Proteomes" id="UP000275408"/>
    </source>
</evidence>
<feature type="transmembrane region" description="Helical" evidence="8">
    <location>
        <begin position="42"/>
        <end position="63"/>
    </location>
</feature>
<feature type="transmembrane region" description="Helical" evidence="8">
    <location>
        <begin position="222"/>
        <end position="247"/>
    </location>
</feature>
<dbReference type="GO" id="GO:0016020">
    <property type="term" value="C:membrane"/>
    <property type="evidence" value="ECO:0007669"/>
    <property type="project" value="UniProtKB-SubCell"/>
</dbReference>
<gene>
    <name evidence="10" type="ORF">pdam_00015158</name>
</gene>
<evidence type="ECO:0000256" key="1">
    <source>
        <dbReference type="ARBA" id="ARBA00004141"/>
    </source>
</evidence>
<dbReference type="Pfam" id="PF00027">
    <property type="entry name" value="cNMP_binding"/>
    <property type="match status" value="1"/>
</dbReference>
<evidence type="ECO:0000259" key="9">
    <source>
        <dbReference type="PROSITE" id="PS50042"/>
    </source>
</evidence>
<dbReference type="InterPro" id="IPR050866">
    <property type="entry name" value="CNG_cation_channel"/>
</dbReference>
<dbReference type="AlphaFoldDB" id="A0A3M6UEL9"/>
<dbReference type="PANTHER" id="PTHR45638:SF19">
    <property type="entry name" value="CYCLIC NUCLEOTIDE-BINDING DOMAIN-CONTAINING PROTEIN"/>
    <property type="match status" value="1"/>
</dbReference>